<evidence type="ECO:0000313" key="6">
    <source>
        <dbReference type="Proteomes" id="UP000027361"/>
    </source>
</evidence>
<proteinExistence type="inferred from homology"/>
<organism evidence="5 6">
    <name type="scientific">Tilletiaria anomala (strain ATCC 24038 / CBS 436.72 / UBC 951)</name>
    <dbReference type="NCBI Taxonomy" id="1037660"/>
    <lineage>
        <taxon>Eukaryota</taxon>
        <taxon>Fungi</taxon>
        <taxon>Dikarya</taxon>
        <taxon>Basidiomycota</taxon>
        <taxon>Ustilaginomycotina</taxon>
        <taxon>Exobasidiomycetes</taxon>
        <taxon>Georgefischeriales</taxon>
        <taxon>Tilletiariaceae</taxon>
        <taxon>Tilletiaria</taxon>
    </lineage>
</organism>
<dbReference type="Pfam" id="PF13513">
    <property type="entry name" value="HEAT_EZ"/>
    <property type="match status" value="1"/>
</dbReference>
<comment type="caution">
    <text evidence="5">The sequence shown here is derived from an EMBL/GenBank/DDBJ whole genome shotgun (WGS) entry which is preliminary data.</text>
</comment>
<evidence type="ECO:0000256" key="2">
    <source>
        <dbReference type="ARBA" id="ARBA00022737"/>
    </source>
</evidence>
<feature type="compositionally biased region" description="Polar residues" evidence="3">
    <location>
        <begin position="255"/>
        <end position="268"/>
    </location>
</feature>
<dbReference type="InParanoid" id="A0A066W9K2"/>
<evidence type="ECO:0000313" key="5">
    <source>
        <dbReference type="EMBL" id="KDN47754.1"/>
    </source>
</evidence>
<dbReference type="PANTHER" id="PTHR19316:SF18">
    <property type="entry name" value="HSP70-BINDING PROTEIN 1"/>
    <property type="match status" value="1"/>
</dbReference>
<dbReference type="HOGENOM" id="CLU_046722_0_1_1"/>
<feature type="compositionally biased region" description="Low complexity" evidence="3">
    <location>
        <begin position="274"/>
        <end position="291"/>
    </location>
</feature>
<dbReference type="PANTHER" id="PTHR19316">
    <property type="entry name" value="PROTEIN FOLDING REGULATOR"/>
    <property type="match status" value="1"/>
</dbReference>
<accession>A0A066W9K2</accession>
<dbReference type="InterPro" id="IPR016024">
    <property type="entry name" value="ARM-type_fold"/>
</dbReference>
<dbReference type="GO" id="GO:0000774">
    <property type="term" value="F:adenyl-nucleotide exchange factor activity"/>
    <property type="evidence" value="ECO:0007669"/>
    <property type="project" value="TreeGrafter"/>
</dbReference>
<feature type="region of interest" description="Disordered" evidence="3">
    <location>
        <begin position="1"/>
        <end position="35"/>
    </location>
</feature>
<dbReference type="OrthoDB" id="10250458at2759"/>
<dbReference type="GeneID" id="25263192"/>
<dbReference type="OMA" id="MWQPIIS"/>
<feature type="region of interest" description="Disordered" evidence="3">
    <location>
        <begin position="236"/>
        <end position="291"/>
    </location>
</feature>
<dbReference type="STRING" id="1037660.A0A066W9K2"/>
<evidence type="ECO:0000259" key="4">
    <source>
        <dbReference type="Pfam" id="PF08609"/>
    </source>
</evidence>
<keyword evidence="6" id="KW-1185">Reference proteome</keyword>
<feature type="compositionally biased region" description="Basic and acidic residues" evidence="3">
    <location>
        <begin position="1"/>
        <end position="11"/>
    </location>
</feature>
<dbReference type="GO" id="GO:0005783">
    <property type="term" value="C:endoplasmic reticulum"/>
    <property type="evidence" value="ECO:0007669"/>
    <property type="project" value="TreeGrafter"/>
</dbReference>
<sequence>MTSNRTADELLKWGLRHSAGPSTDGSDGAGASAEAAPSSIAAISADIAAGKRPDLSDPNLYQAIMGKSEAQMMQEELAVALDEGRREEDRCTALDNFEMLIEQVDNANNIMNMKMWPPLLTLLESPLPSIQLAAAWIVGTAVQNNDKAQMAVLSFDPLPRLLEILDGSDKAEVRSKAMYALSGILKHNPQAVKVFAEECDGWQKLQAALSDPNITLRRKTAFLICSLLLQDQAAGDADQGDSATPASVATGPSPALSNPTSGTSTPSRATAVVPHASSANPSSSAPSGCAPLELGPETYRAGVAHPNVSRAVKSSGLLRTLALSLLPPPSSADAWESVAACGEDGDKEARSDLDYAEKATRALFVFVERATEDARRSVALDQQDRAVLTRVRDELSGKPLDPASGSYQTRWEEIGIEKEEWQAFEQRLARLFGQ</sequence>
<name>A0A066W9K2_TILAU</name>
<keyword evidence="2" id="KW-0677">Repeat</keyword>
<dbReference type="SUPFAM" id="SSF48371">
    <property type="entry name" value="ARM repeat"/>
    <property type="match status" value="1"/>
</dbReference>
<reference evidence="5 6" key="1">
    <citation type="submission" date="2014-05" db="EMBL/GenBank/DDBJ databases">
        <title>Draft genome sequence of a rare smut relative, Tilletiaria anomala UBC 951.</title>
        <authorList>
            <consortium name="DOE Joint Genome Institute"/>
            <person name="Toome M."/>
            <person name="Kuo A."/>
            <person name="Henrissat B."/>
            <person name="Lipzen A."/>
            <person name="Tritt A."/>
            <person name="Yoshinaga Y."/>
            <person name="Zane M."/>
            <person name="Barry K."/>
            <person name="Grigoriev I.V."/>
            <person name="Spatafora J.W."/>
            <person name="Aimea M.C."/>
        </authorList>
    </citation>
    <scope>NUCLEOTIDE SEQUENCE [LARGE SCALE GENOMIC DNA]</scope>
    <source>
        <strain evidence="5 6">UBC 951</strain>
    </source>
</reference>
<dbReference type="RefSeq" id="XP_013243946.1">
    <property type="nucleotide sequence ID" value="XM_013388492.1"/>
</dbReference>
<dbReference type="Proteomes" id="UP000027361">
    <property type="component" value="Unassembled WGS sequence"/>
</dbReference>
<dbReference type="EMBL" id="JMSN01000028">
    <property type="protein sequence ID" value="KDN47754.1"/>
    <property type="molecule type" value="Genomic_DNA"/>
</dbReference>
<evidence type="ECO:0000256" key="3">
    <source>
        <dbReference type="SAM" id="MobiDB-lite"/>
    </source>
</evidence>
<feature type="domain" description="Nucleotide exchange factor Fes1" evidence="4">
    <location>
        <begin position="8"/>
        <end position="110"/>
    </location>
</feature>
<dbReference type="Pfam" id="PF08609">
    <property type="entry name" value="Fes1"/>
    <property type="match status" value="1"/>
</dbReference>
<comment type="similarity">
    <text evidence="1">Belongs to the FES1 family.</text>
</comment>
<protein>
    <submittedName>
        <fullName evidence="5">Fes1-domain-containing protein</fullName>
    </submittedName>
</protein>
<dbReference type="InterPro" id="IPR050693">
    <property type="entry name" value="Hsp70_NEF-Inhibitors"/>
</dbReference>
<feature type="compositionally biased region" description="Low complexity" evidence="3">
    <location>
        <begin position="18"/>
        <end position="35"/>
    </location>
</feature>
<dbReference type="InterPro" id="IPR013918">
    <property type="entry name" value="Nucleotide_exch_fac_Fes1"/>
</dbReference>
<gene>
    <name evidence="5" type="ORF">K437DRAFT_245910</name>
</gene>
<dbReference type="Gene3D" id="1.25.10.10">
    <property type="entry name" value="Leucine-rich Repeat Variant"/>
    <property type="match status" value="1"/>
</dbReference>
<evidence type="ECO:0000256" key="1">
    <source>
        <dbReference type="ARBA" id="ARBA00011045"/>
    </source>
</evidence>
<dbReference type="AlphaFoldDB" id="A0A066W9K2"/>
<dbReference type="InterPro" id="IPR011989">
    <property type="entry name" value="ARM-like"/>
</dbReference>